<dbReference type="InterPro" id="IPR036812">
    <property type="entry name" value="NAD(P)_OxRdtase_dom_sf"/>
</dbReference>
<evidence type="ECO:0000313" key="8">
    <source>
        <dbReference type="EMBL" id="KAK5701663.1"/>
    </source>
</evidence>
<dbReference type="CDD" id="cd19071">
    <property type="entry name" value="AKR_AKR1-5-like"/>
    <property type="match status" value="1"/>
</dbReference>
<dbReference type="PIRSF" id="PIRSF000097">
    <property type="entry name" value="AKR"/>
    <property type="match status" value="1"/>
</dbReference>
<feature type="binding site" evidence="5">
    <location>
        <position position="114"/>
    </location>
    <ligand>
        <name>substrate</name>
    </ligand>
</feature>
<evidence type="ECO:0000256" key="3">
    <source>
        <dbReference type="ARBA" id="ARBA00023002"/>
    </source>
</evidence>
<feature type="site" description="Lowers pKa of active site Tyr" evidence="6">
    <location>
        <position position="81"/>
    </location>
</feature>
<accession>A0AAN8A2B2</accession>
<dbReference type="Pfam" id="PF00248">
    <property type="entry name" value="Aldo_ket_red"/>
    <property type="match status" value="1"/>
</dbReference>
<evidence type="ECO:0000256" key="1">
    <source>
        <dbReference type="ARBA" id="ARBA00007905"/>
    </source>
</evidence>
<dbReference type="Proteomes" id="UP001310594">
    <property type="component" value="Unassembled WGS sequence"/>
</dbReference>
<dbReference type="Gene3D" id="3.20.20.100">
    <property type="entry name" value="NADP-dependent oxidoreductase domain"/>
    <property type="match status" value="1"/>
</dbReference>
<comment type="caution">
    <text evidence="8">The sequence shown here is derived from an EMBL/GenBank/DDBJ whole genome shotgun (WGS) entry which is preliminary data.</text>
</comment>
<dbReference type="InterPro" id="IPR018170">
    <property type="entry name" value="Aldo/ket_reductase_CS"/>
</dbReference>
<dbReference type="PROSITE" id="PS00062">
    <property type="entry name" value="ALDOKETO_REDUCTASE_2"/>
    <property type="match status" value="1"/>
</dbReference>
<comment type="similarity">
    <text evidence="1">Belongs to the aldo/keto reductase family.</text>
</comment>
<dbReference type="InterPro" id="IPR020471">
    <property type="entry name" value="AKR"/>
</dbReference>
<dbReference type="EMBL" id="JAVRQU010000006">
    <property type="protein sequence ID" value="KAK5701663.1"/>
    <property type="molecule type" value="Genomic_DNA"/>
</dbReference>
<keyword evidence="3" id="KW-0560">Oxidoreductase</keyword>
<feature type="domain" description="NADP-dependent oxidoreductase" evidence="7">
    <location>
        <begin position="22"/>
        <end position="317"/>
    </location>
</feature>
<evidence type="ECO:0000256" key="4">
    <source>
        <dbReference type="PIRSR" id="PIRSR000097-1"/>
    </source>
</evidence>
<keyword evidence="2" id="KW-0521">NADP</keyword>
<dbReference type="PRINTS" id="PR00069">
    <property type="entry name" value="ALDKETRDTASE"/>
</dbReference>
<protein>
    <recommendedName>
        <fullName evidence="7">NADP-dependent oxidoreductase domain-containing protein</fullName>
    </recommendedName>
</protein>
<gene>
    <name evidence="8" type="ORF">LTR97_004481</name>
</gene>
<proteinExistence type="inferred from homology"/>
<name>A0AAN8A2B2_9PEZI</name>
<reference evidence="8" key="1">
    <citation type="submission" date="2023-08" db="EMBL/GenBank/DDBJ databases">
        <title>Black Yeasts Isolated from many extreme environments.</title>
        <authorList>
            <person name="Coleine C."/>
            <person name="Stajich J.E."/>
            <person name="Selbmann L."/>
        </authorList>
    </citation>
    <scope>NUCLEOTIDE SEQUENCE</scope>
    <source>
        <strain evidence="8">CCFEE 5810</strain>
    </source>
</reference>
<evidence type="ECO:0000256" key="5">
    <source>
        <dbReference type="PIRSR" id="PIRSR000097-2"/>
    </source>
</evidence>
<sequence>MSSPKSFTLRAAGGKTIQIPSVGYGTWAGGDNSWAKDAVVNALTAGYRHLDCAWMYGVDGLVGEAIKESGIPREEIFVTTKFWPHFGHPDNVELCLDKILAGMQLEYVDLFLAHWPCVWKPRSREALEKAHAGHDATPDDMGVMKSDDDKPVIDWKHTATHIAKQKGQEGSFVPTWKAMQECARRGKAKAIGLSNFSITEIEELLPYEADVPIACNQIEVHPWLPQTELVEFGKQHDIVITCYSPFAGQKEGARRLDEPTVVDLAKKNDMDGGQLLQSWAVQRGTVPLGKSATPSRIKSNLAIRKLSDDDMKALDGLAVPNGEGRTVDFTNKWDVPLFTG</sequence>
<dbReference type="GO" id="GO:0016616">
    <property type="term" value="F:oxidoreductase activity, acting on the CH-OH group of donors, NAD or NADP as acceptor"/>
    <property type="evidence" value="ECO:0007669"/>
    <property type="project" value="UniProtKB-ARBA"/>
</dbReference>
<feature type="active site" description="Proton donor" evidence="4">
    <location>
        <position position="56"/>
    </location>
</feature>
<evidence type="ECO:0000259" key="7">
    <source>
        <dbReference type="Pfam" id="PF00248"/>
    </source>
</evidence>
<evidence type="ECO:0000256" key="6">
    <source>
        <dbReference type="PIRSR" id="PIRSR000097-3"/>
    </source>
</evidence>
<evidence type="ECO:0000256" key="2">
    <source>
        <dbReference type="ARBA" id="ARBA00022857"/>
    </source>
</evidence>
<organism evidence="8 9">
    <name type="scientific">Elasticomyces elasticus</name>
    <dbReference type="NCBI Taxonomy" id="574655"/>
    <lineage>
        <taxon>Eukaryota</taxon>
        <taxon>Fungi</taxon>
        <taxon>Dikarya</taxon>
        <taxon>Ascomycota</taxon>
        <taxon>Pezizomycotina</taxon>
        <taxon>Dothideomycetes</taxon>
        <taxon>Dothideomycetidae</taxon>
        <taxon>Mycosphaerellales</taxon>
        <taxon>Teratosphaeriaceae</taxon>
        <taxon>Elasticomyces</taxon>
    </lineage>
</organism>
<evidence type="ECO:0000313" key="9">
    <source>
        <dbReference type="Proteomes" id="UP001310594"/>
    </source>
</evidence>
<dbReference type="InterPro" id="IPR023210">
    <property type="entry name" value="NADP_OxRdtase_dom"/>
</dbReference>
<dbReference type="PANTHER" id="PTHR43827">
    <property type="entry name" value="2,5-DIKETO-D-GLUCONIC ACID REDUCTASE"/>
    <property type="match status" value="1"/>
</dbReference>
<dbReference type="SUPFAM" id="SSF51430">
    <property type="entry name" value="NAD(P)-linked oxidoreductase"/>
    <property type="match status" value="1"/>
</dbReference>
<dbReference type="AlphaFoldDB" id="A0AAN8A2B2"/>
<dbReference type="PANTHER" id="PTHR43827:SF3">
    <property type="entry name" value="NADP-DEPENDENT OXIDOREDUCTASE DOMAIN-CONTAINING PROTEIN"/>
    <property type="match status" value="1"/>
</dbReference>